<comment type="function">
    <text evidence="7">Catalyzes the transfer of the diacylglyceryl group from phosphatidylglycerol to the sulfhydryl group of the N-terminal cysteine of a prolipoprotein, the first step in the formation of mature lipoproteins.</text>
</comment>
<evidence type="ECO:0000256" key="7">
    <source>
        <dbReference type="HAMAP-Rule" id="MF_01147"/>
    </source>
</evidence>
<comment type="catalytic activity">
    <reaction evidence="7">
        <text>L-cysteinyl-[prolipoprotein] + a 1,2-diacyl-sn-glycero-3-phospho-(1'-sn-glycerol) = an S-1,2-diacyl-sn-glyceryl-L-cysteinyl-[prolipoprotein] + sn-glycerol 1-phosphate + H(+)</text>
        <dbReference type="Rhea" id="RHEA:56712"/>
        <dbReference type="Rhea" id="RHEA-COMP:14679"/>
        <dbReference type="Rhea" id="RHEA-COMP:14680"/>
        <dbReference type="ChEBI" id="CHEBI:15378"/>
        <dbReference type="ChEBI" id="CHEBI:29950"/>
        <dbReference type="ChEBI" id="CHEBI:57685"/>
        <dbReference type="ChEBI" id="CHEBI:64716"/>
        <dbReference type="ChEBI" id="CHEBI:140658"/>
        <dbReference type="EC" id="2.5.1.145"/>
    </reaction>
</comment>
<comment type="similarity">
    <text evidence="1 7">Belongs to the Lgt family.</text>
</comment>
<accession>A0AA35G7Y3</accession>
<keyword evidence="4 7" id="KW-0812">Transmembrane</keyword>
<dbReference type="EC" id="2.5.1.145" evidence="7"/>
<dbReference type="NCBIfam" id="TIGR00544">
    <property type="entry name" value="lgt"/>
    <property type="match status" value="1"/>
</dbReference>
<dbReference type="PANTHER" id="PTHR30589:SF0">
    <property type="entry name" value="PHOSPHATIDYLGLYCEROL--PROLIPOPROTEIN DIACYLGLYCERYL TRANSFERASE"/>
    <property type="match status" value="1"/>
</dbReference>
<feature type="binding site" evidence="7">
    <location>
        <position position="136"/>
    </location>
    <ligand>
        <name>a 1,2-diacyl-sn-glycero-3-phospho-(1'-sn-glycerol)</name>
        <dbReference type="ChEBI" id="CHEBI:64716"/>
    </ligand>
</feature>
<keyword evidence="9" id="KW-1185">Reference proteome</keyword>
<gene>
    <name evidence="7 8" type="primary">lgt</name>
    <name evidence="8" type="ORF">caldi_16210</name>
</gene>
<dbReference type="InterPro" id="IPR001640">
    <property type="entry name" value="Lgt"/>
</dbReference>
<proteinExistence type="inferred from homology"/>
<dbReference type="Pfam" id="PF01790">
    <property type="entry name" value="LGT"/>
    <property type="match status" value="1"/>
</dbReference>
<reference evidence="8" key="1">
    <citation type="submission" date="2022-03" db="EMBL/GenBank/DDBJ databases">
        <title>Complete genome sequence of Caldinitratiruptor microaerophilus.</title>
        <authorList>
            <person name="Mukaiyama R."/>
            <person name="Nishiyama T."/>
            <person name="Ueda K."/>
        </authorList>
    </citation>
    <scope>NUCLEOTIDE SEQUENCE</scope>
    <source>
        <strain evidence="8">JCM 16183</strain>
    </source>
</reference>
<feature type="transmembrane region" description="Helical" evidence="7">
    <location>
        <begin position="231"/>
        <end position="251"/>
    </location>
</feature>
<keyword evidence="2 7" id="KW-1003">Cell membrane</keyword>
<keyword evidence="5 7" id="KW-1133">Transmembrane helix</keyword>
<evidence type="ECO:0000256" key="3">
    <source>
        <dbReference type="ARBA" id="ARBA00022679"/>
    </source>
</evidence>
<evidence type="ECO:0000256" key="2">
    <source>
        <dbReference type="ARBA" id="ARBA00022475"/>
    </source>
</evidence>
<evidence type="ECO:0000256" key="5">
    <source>
        <dbReference type="ARBA" id="ARBA00022989"/>
    </source>
</evidence>
<evidence type="ECO:0000256" key="1">
    <source>
        <dbReference type="ARBA" id="ARBA00007150"/>
    </source>
</evidence>
<dbReference type="GO" id="GO:0008961">
    <property type="term" value="F:phosphatidylglycerol-prolipoprotein diacylglyceryl transferase activity"/>
    <property type="evidence" value="ECO:0007669"/>
    <property type="project" value="UniProtKB-UniRule"/>
</dbReference>
<dbReference type="HAMAP" id="MF_01147">
    <property type="entry name" value="Lgt"/>
    <property type="match status" value="1"/>
</dbReference>
<evidence type="ECO:0000313" key="9">
    <source>
        <dbReference type="Proteomes" id="UP001163687"/>
    </source>
</evidence>
<feature type="transmembrane region" description="Helical" evidence="7">
    <location>
        <begin position="201"/>
        <end position="219"/>
    </location>
</feature>
<organism evidence="8 9">
    <name type="scientific">Caldinitratiruptor microaerophilus</name>
    <dbReference type="NCBI Taxonomy" id="671077"/>
    <lineage>
        <taxon>Bacteria</taxon>
        <taxon>Bacillati</taxon>
        <taxon>Bacillota</taxon>
        <taxon>Clostridia</taxon>
        <taxon>Eubacteriales</taxon>
        <taxon>Symbiobacteriaceae</taxon>
        <taxon>Caldinitratiruptor</taxon>
    </lineage>
</organism>
<dbReference type="GO" id="GO:0005886">
    <property type="term" value="C:plasma membrane"/>
    <property type="evidence" value="ECO:0007669"/>
    <property type="project" value="UniProtKB-SubCell"/>
</dbReference>
<dbReference type="PANTHER" id="PTHR30589">
    <property type="entry name" value="PROLIPOPROTEIN DIACYLGLYCERYL TRANSFERASE"/>
    <property type="match status" value="1"/>
</dbReference>
<dbReference type="KEGG" id="cmic:caldi_16210"/>
<keyword evidence="6 7" id="KW-0472">Membrane</keyword>
<feature type="transmembrane region" description="Helical" evidence="7">
    <location>
        <begin position="117"/>
        <end position="135"/>
    </location>
</feature>
<dbReference type="Proteomes" id="UP001163687">
    <property type="component" value="Chromosome"/>
</dbReference>
<dbReference type="GO" id="GO:0042158">
    <property type="term" value="P:lipoprotein biosynthetic process"/>
    <property type="evidence" value="ECO:0007669"/>
    <property type="project" value="UniProtKB-UniRule"/>
</dbReference>
<feature type="transmembrane region" description="Helical" evidence="7">
    <location>
        <begin position="88"/>
        <end position="110"/>
    </location>
</feature>
<feature type="transmembrane region" description="Helical" evidence="7">
    <location>
        <begin position="49"/>
        <end position="68"/>
    </location>
</feature>
<name>A0AA35G7Y3_9FIRM</name>
<feature type="transmembrane region" description="Helical" evidence="7">
    <location>
        <begin position="176"/>
        <end position="194"/>
    </location>
</feature>
<evidence type="ECO:0000313" key="8">
    <source>
        <dbReference type="EMBL" id="BDG60531.1"/>
    </source>
</evidence>
<keyword evidence="3 7" id="KW-0808">Transferase</keyword>
<dbReference type="RefSeq" id="WP_264844552.1">
    <property type="nucleotide sequence ID" value="NZ_AP025628.1"/>
</dbReference>
<evidence type="ECO:0000256" key="6">
    <source>
        <dbReference type="ARBA" id="ARBA00023136"/>
    </source>
</evidence>
<dbReference type="PROSITE" id="PS01311">
    <property type="entry name" value="LGT"/>
    <property type="match status" value="1"/>
</dbReference>
<feature type="transmembrane region" description="Helical" evidence="7">
    <location>
        <begin position="20"/>
        <end position="37"/>
    </location>
</feature>
<comment type="pathway">
    <text evidence="7">Protein modification; lipoprotein biosynthesis (diacylglyceryl transfer).</text>
</comment>
<dbReference type="EMBL" id="AP025628">
    <property type="protein sequence ID" value="BDG60531.1"/>
    <property type="molecule type" value="Genomic_DNA"/>
</dbReference>
<evidence type="ECO:0000256" key="4">
    <source>
        <dbReference type="ARBA" id="ARBA00022692"/>
    </source>
</evidence>
<dbReference type="AlphaFoldDB" id="A0AA35G7Y3"/>
<protein>
    <recommendedName>
        <fullName evidence="7">Phosphatidylglycerol--prolipoprotein diacylglyceryl transferase</fullName>
        <ecNumber evidence="7">2.5.1.145</ecNumber>
    </recommendedName>
</protein>
<sequence>MHPPPIDPIAIQLGPLTVRWYGVIMVSAILLGTWLAGREARRLGLSADFVYDLALWVVPSAIVGARLYEVFILSWGYYREHPAEIPAIWLGGLAIHGAVFGGALAGYLYLRRHRADFWLWADIAAPSVILGQAIGRWGNFFNQEAYGTPAPDWVVRLLPPVIREQMWIGGTYVHPTFLYESLWNLAVFAFLLWLRRRNPRRGVVFLAYVAGYNLGRFVIEGIRTDSSFLPGGLRIAQVVALGLLVLGLIGIPWRRRVAGARYADVPGAPPA</sequence>
<comment type="subcellular location">
    <subcellularLocation>
        <location evidence="7">Cell membrane</location>
        <topology evidence="7">Multi-pass membrane protein</topology>
    </subcellularLocation>
</comment>